<evidence type="ECO:0000256" key="2">
    <source>
        <dbReference type="PIRSR" id="PIRSR637460-2"/>
    </source>
</evidence>
<dbReference type="InterPro" id="IPR033803">
    <property type="entry name" value="CBD-like_Golvesin-Xly"/>
</dbReference>
<feature type="disulfide bond" evidence="2">
    <location>
        <begin position="1011"/>
        <end position="1049"/>
    </location>
</feature>
<sequence>MAAAFAVALSVGAAVSAPASAAPKNPNPETDTRAAAPPRATARSVGAGERAPGWDRSADRAWTTSGDADGFHLLVADEAKAYEWRTIATLAEPGLDADSWIGNVCVTGSAHRAVVAYAPRTFTNKTELFDRGAFTAVVDLDTGAVRKLPVRTSLAYFNPSCGTGDSAVLTQAGDEDLGKTRLLRLDAASGKLAAPVDVAGQLTSAVPTAHGLIGATKDALVRVTDTGALQRVAPASGVPYALAADADGGVVYLDHDGTQNAKVRRAMIDGTGSVTTKTLATGARTALGVTSGRGGRVAVTGVKKATGVALPAAVSLLDVPKDATVSTEGRLAVTEVVKPGAPDPRQAPAGAQAVNITATVLPNHKQVTLVAETDTAPAAGRVTSPAPAGTSAGATTNGSPTDPSDSADRYCSVPRTDPRNQAMQPKPRQVEWAVDQAVRGALTVQRPSNWKNLGMPAYTPQGLFPKVDLAGGGFVPAQVMLGITAQESNMWQAARSSVPGTTGNPLIGNYYGINYYNGNAADDWTIDWAKADCGYGVTQVTDHMRLAGKEKGPGDEAWPLQTQRAVALDFAANVAAGLQIISNKWNEVRAAGLVVNNGDVSRIENWFFAIWAYNSGFHPASGSAPWGLGWGNNPANPRFLDSRLPFLEYSYADAAHPQYWPYPEKVLGWAGHPVNLIETPGTMVAGFRPSWWNTVDNRIAVKPPVNQFCDDSNECHPGEKNVPDYAGTGPDDPANVVGEPAGPCAHKTGGKFDLKCWYHQSNTWKPDCDSSCGYELLRFDPGYAYQEDANSYPPNCETRGLPSNALIVDDANGAPPVRNNCGQTWANAGSFQLSYDDDGTGHYPGKVDTHQLGGGFGGHFYFGHTRTSSVEGGRLKATGTWTLDNSLNAWARVLVHLPDIGAQTQQARYDINLGDGQRRHRYLNQQIQRNGWVSIGVYPFAGRPSVSMSTLTEEGTGDLDVAWDAIAFQPLPAKPTNIVAALGDSYSSGEGAGNYATESDLNHGTAEWNACRRSANAWPRKMVIPGSGGSLGTLSDQWNTNNELGFVACSGAMTWNVSGRWNGAGSIPTSWIHPEQYEKGEGQFHEINQVASGVLTPETTLVTLTIGGNDEGAFVNALMDCASITNCADDEYLPKYKAVFDRTKTRIIDTVRAIRGEAPNAQIVLTAYPEPLSRTVKCGGSWYFDLSEVHAIAELTGYVRDKEAEAVTQLRSEGIKVDAADPIGAFVGHGGCDDPEWINKIVLGPNGEGDFHKGDNPTQFCFWDVLGGACLSREMFHPNAAGTTGYAQVMEARLTQLHYPS</sequence>
<proteinExistence type="predicted"/>
<feature type="chain" id="PRO_5004352441" description="Golvesin/Xly CBD-like domain-containing protein" evidence="4">
    <location>
        <begin position="22"/>
        <end position="1301"/>
    </location>
</feature>
<reference evidence="6 7" key="1">
    <citation type="submission" date="2013-02" db="EMBL/GenBank/DDBJ databases">
        <title>Draft genome sequence of Amycolatopsis vancoresmycina strain DSM 44592T.</title>
        <authorList>
            <person name="Kumar S."/>
            <person name="Kaur N."/>
            <person name="Kaur C."/>
            <person name="Raghava G.P.S."/>
            <person name="Mayilraj S."/>
        </authorList>
    </citation>
    <scope>NUCLEOTIDE SEQUENCE [LARGE SCALE GENOMIC DNA]</scope>
    <source>
        <strain evidence="6 7">DSM 44592</strain>
    </source>
</reference>
<feature type="disulfide bond" evidence="2">
    <location>
        <begin position="1178"/>
        <end position="1232"/>
    </location>
</feature>
<feature type="active site" evidence="1">
    <location>
        <position position="1277"/>
    </location>
</feature>
<feature type="compositionally biased region" description="Low complexity" evidence="3">
    <location>
        <begin position="33"/>
        <end position="43"/>
    </location>
</feature>
<feature type="region of interest" description="Disordered" evidence="3">
    <location>
        <begin position="16"/>
        <end position="61"/>
    </location>
</feature>
<gene>
    <name evidence="6" type="ORF">H480_24957</name>
</gene>
<evidence type="ECO:0000256" key="1">
    <source>
        <dbReference type="PIRSR" id="PIRSR637460-1"/>
    </source>
</evidence>
<dbReference type="GO" id="GO:0019433">
    <property type="term" value="P:triglyceride catabolic process"/>
    <property type="evidence" value="ECO:0007669"/>
    <property type="project" value="TreeGrafter"/>
</dbReference>
<dbReference type="Pfam" id="PF25275">
    <property type="entry name" value="Golvesin_C"/>
    <property type="match status" value="1"/>
</dbReference>
<evidence type="ECO:0000313" key="7">
    <source>
        <dbReference type="Proteomes" id="UP000014139"/>
    </source>
</evidence>
<feature type="disulfide bond" evidence="2">
    <location>
        <begin position="1121"/>
        <end position="1127"/>
    </location>
</feature>
<evidence type="ECO:0000259" key="5">
    <source>
        <dbReference type="Pfam" id="PF25275"/>
    </source>
</evidence>
<feature type="active site" description="Nucleophile" evidence="1">
    <location>
        <position position="985"/>
    </location>
</feature>
<dbReference type="InterPro" id="IPR036514">
    <property type="entry name" value="SGNH_hydro_sf"/>
</dbReference>
<dbReference type="PANTHER" id="PTHR37981:SF1">
    <property type="entry name" value="SGNH HYDROLASE-TYPE ESTERASE DOMAIN-CONTAINING PROTEIN"/>
    <property type="match status" value="1"/>
</dbReference>
<accession>R1HZN3</accession>
<feature type="region of interest" description="Disordered" evidence="3">
    <location>
        <begin position="375"/>
        <end position="427"/>
    </location>
</feature>
<name>R1HZN3_9PSEU</name>
<feature type="compositionally biased region" description="Low complexity" evidence="3">
    <location>
        <begin position="383"/>
        <end position="401"/>
    </location>
</feature>
<dbReference type="PATRIC" id="fig|1292037.4.peg.4717"/>
<feature type="signal peptide" evidence="4">
    <location>
        <begin position="1"/>
        <end position="21"/>
    </location>
</feature>
<dbReference type="InterPro" id="IPR037460">
    <property type="entry name" value="SEST-like"/>
</dbReference>
<feature type="domain" description="Golvesin/Xly CBD-like" evidence="5">
    <location>
        <begin position="863"/>
        <end position="968"/>
    </location>
</feature>
<dbReference type="Proteomes" id="UP000014139">
    <property type="component" value="Unassembled WGS sequence"/>
</dbReference>
<dbReference type="EMBL" id="AOUO01000373">
    <property type="protein sequence ID" value="EOD65766.1"/>
    <property type="molecule type" value="Genomic_DNA"/>
</dbReference>
<dbReference type="eggNOG" id="COG0741">
    <property type="taxonomic scope" value="Bacteria"/>
</dbReference>
<keyword evidence="7" id="KW-1185">Reference proteome</keyword>
<dbReference type="eggNOG" id="COG2755">
    <property type="taxonomic scope" value="Bacteria"/>
</dbReference>
<dbReference type="SUPFAM" id="SSF52266">
    <property type="entry name" value="SGNH hydrolase"/>
    <property type="match status" value="1"/>
</dbReference>
<evidence type="ECO:0000256" key="3">
    <source>
        <dbReference type="SAM" id="MobiDB-lite"/>
    </source>
</evidence>
<organism evidence="6 7">
    <name type="scientific">Amycolatopsis vancoresmycina DSM 44592</name>
    <dbReference type="NCBI Taxonomy" id="1292037"/>
    <lineage>
        <taxon>Bacteria</taxon>
        <taxon>Bacillati</taxon>
        <taxon>Actinomycetota</taxon>
        <taxon>Actinomycetes</taxon>
        <taxon>Pseudonocardiales</taxon>
        <taxon>Pseudonocardiaceae</taxon>
        <taxon>Amycolatopsis</taxon>
    </lineage>
</organism>
<dbReference type="PANTHER" id="PTHR37981">
    <property type="entry name" value="LIPASE 2"/>
    <property type="match status" value="1"/>
</dbReference>
<keyword evidence="2" id="KW-1015">Disulfide bond</keyword>
<comment type="caution">
    <text evidence="6">The sequence shown here is derived from an EMBL/GenBank/DDBJ whole genome shotgun (WGS) entry which is preliminary data.</text>
</comment>
<protein>
    <recommendedName>
        <fullName evidence="5">Golvesin/Xly CBD-like domain-containing protein</fullName>
    </recommendedName>
</protein>
<keyword evidence="4" id="KW-0732">Signal</keyword>
<evidence type="ECO:0000313" key="6">
    <source>
        <dbReference type="EMBL" id="EOD65766.1"/>
    </source>
</evidence>
<evidence type="ECO:0000256" key="4">
    <source>
        <dbReference type="SAM" id="SignalP"/>
    </source>
</evidence>
<dbReference type="GO" id="GO:0004806">
    <property type="term" value="F:triacylglycerol lipase activity"/>
    <property type="evidence" value="ECO:0007669"/>
    <property type="project" value="TreeGrafter"/>
</dbReference>
<dbReference type="Gene3D" id="3.40.50.1110">
    <property type="entry name" value="SGNH hydrolase"/>
    <property type="match status" value="1"/>
</dbReference>